<dbReference type="Proteomes" id="UP001427805">
    <property type="component" value="Unassembled WGS sequence"/>
</dbReference>
<reference evidence="3 4" key="1">
    <citation type="submission" date="2024-05" db="EMBL/GenBank/DDBJ databases">
        <title>Sphingomonas sp. HF-S3 16S ribosomal RNA gene Genome sequencing and assembly.</title>
        <authorList>
            <person name="Lee H."/>
        </authorList>
    </citation>
    <scope>NUCLEOTIDE SEQUENCE [LARGE SCALE GENOMIC DNA]</scope>
    <source>
        <strain evidence="3 4">HF-S3</strain>
    </source>
</reference>
<dbReference type="SUPFAM" id="SSF51338">
    <property type="entry name" value="Composite domain of metallo-dependent hydrolases"/>
    <property type="match status" value="1"/>
</dbReference>
<dbReference type="Gene3D" id="1.20.58.520">
    <property type="entry name" value="Amidohydrolase"/>
    <property type="match status" value="1"/>
</dbReference>
<dbReference type="Gene3D" id="2.30.40.10">
    <property type="entry name" value="Urease, subunit C, domain 1"/>
    <property type="match status" value="1"/>
</dbReference>
<dbReference type="RefSeq" id="WP_346245384.1">
    <property type="nucleotide sequence ID" value="NZ_JBDIZK010000002.1"/>
</dbReference>
<dbReference type="Gene3D" id="3.40.50.10910">
    <property type="entry name" value="Amidohydrolase"/>
    <property type="match status" value="1"/>
</dbReference>
<evidence type="ECO:0000256" key="1">
    <source>
        <dbReference type="SAM" id="MobiDB-lite"/>
    </source>
</evidence>
<dbReference type="InterPro" id="IPR011059">
    <property type="entry name" value="Metal-dep_hydrolase_composite"/>
</dbReference>
<evidence type="ECO:0000313" key="3">
    <source>
        <dbReference type="EMBL" id="MEN3746381.1"/>
    </source>
</evidence>
<evidence type="ECO:0000313" key="4">
    <source>
        <dbReference type="Proteomes" id="UP001427805"/>
    </source>
</evidence>
<gene>
    <name evidence="3" type="ORF">TPR58_04315</name>
</gene>
<dbReference type="InterPro" id="IPR057744">
    <property type="entry name" value="OTAase-like"/>
</dbReference>
<protein>
    <submittedName>
        <fullName evidence="3">Amidohydrolase family protein</fullName>
    </submittedName>
</protein>
<proteinExistence type="predicted"/>
<evidence type="ECO:0000259" key="2">
    <source>
        <dbReference type="Pfam" id="PF01979"/>
    </source>
</evidence>
<accession>A0ABV0B771</accession>
<organism evidence="3 4">
    <name type="scientific">Sphingomonas rustica</name>
    <dbReference type="NCBI Taxonomy" id="3103142"/>
    <lineage>
        <taxon>Bacteria</taxon>
        <taxon>Pseudomonadati</taxon>
        <taxon>Pseudomonadota</taxon>
        <taxon>Alphaproteobacteria</taxon>
        <taxon>Sphingomonadales</taxon>
        <taxon>Sphingomonadaceae</taxon>
        <taxon>Sphingomonas</taxon>
    </lineage>
</organism>
<dbReference type="EMBL" id="JBDIZK010000002">
    <property type="protein sequence ID" value="MEN3746381.1"/>
    <property type="molecule type" value="Genomic_DNA"/>
</dbReference>
<dbReference type="SUPFAM" id="SSF51556">
    <property type="entry name" value="Metallo-dependent hydrolases"/>
    <property type="match status" value="1"/>
</dbReference>
<dbReference type="CDD" id="cd01299">
    <property type="entry name" value="Met_dep_hydrolase_A"/>
    <property type="match status" value="1"/>
</dbReference>
<sequence>MSEAGTQLRMMQAMAVHSVPEATANSRRPGVRMTLVSLAVLLAGTAFVAPAAAQNQSRPIPETSDDVRRLPIPPVDRSKAPLVVLTGGTLIDGRGGAAIPNAVVVLQGDRIVAAGPARSTPVPAGAARKIDATGLYVLPGLIDLHIHFTQQRGPNMGLYSDSPAAAAIRGSALADQLVTAGITAVRDVGTSDDVALRIKEAVDRGIIRGPRVFWSGRIISSTGGHGDEVTSTATGKQKPALGGETRGYNGPWEWRTAVRSQVRVLVDWIKLGAPADREELVAAIDEAHSLGVPVAIDSYGKYTDWAIEAGVDTLEHPLLMSDQAVPLMKKHGTAFVPTIGAFDNLLEGGYPTAGIPTGGFYHTHSRRFVIDQGDHLKRVTEAHRAGVPIGVGTDIPFENEWRYPDAYFRELDYLHQAGMSNADVLASATRVGARIMKMGDKLGTIEPGKIADLLVVGANPLESLKNLREVRYVIADGKVVVDGRE</sequence>
<dbReference type="PANTHER" id="PTHR43135:SF3">
    <property type="entry name" value="ALPHA-D-RIBOSE 1-METHYLPHOSPHONATE 5-TRIPHOSPHATE DIPHOSPHATASE"/>
    <property type="match status" value="1"/>
</dbReference>
<name>A0ABV0B771_9SPHN</name>
<keyword evidence="4" id="KW-1185">Reference proteome</keyword>
<dbReference type="InterPro" id="IPR051781">
    <property type="entry name" value="Metallo-dep_Hydrolase"/>
</dbReference>
<comment type="caution">
    <text evidence="3">The sequence shown here is derived from an EMBL/GenBank/DDBJ whole genome shotgun (WGS) entry which is preliminary data.</text>
</comment>
<dbReference type="InterPro" id="IPR006680">
    <property type="entry name" value="Amidohydro-rel"/>
</dbReference>
<feature type="region of interest" description="Disordered" evidence="1">
    <location>
        <begin position="53"/>
        <end position="72"/>
    </location>
</feature>
<dbReference type="InterPro" id="IPR032466">
    <property type="entry name" value="Metal_Hydrolase"/>
</dbReference>
<feature type="region of interest" description="Disordered" evidence="1">
    <location>
        <begin position="224"/>
        <end position="246"/>
    </location>
</feature>
<dbReference type="PANTHER" id="PTHR43135">
    <property type="entry name" value="ALPHA-D-RIBOSE 1-METHYLPHOSPHONATE 5-TRIPHOSPHATE DIPHOSPHATASE"/>
    <property type="match status" value="1"/>
</dbReference>
<feature type="domain" description="Amidohydrolase-related" evidence="2">
    <location>
        <begin position="136"/>
        <end position="480"/>
    </location>
</feature>
<dbReference type="Gene3D" id="3.30.110.90">
    <property type="entry name" value="Amidohydrolase"/>
    <property type="match status" value="1"/>
</dbReference>
<dbReference type="Pfam" id="PF01979">
    <property type="entry name" value="Amidohydro_1"/>
    <property type="match status" value="1"/>
</dbReference>